<dbReference type="AlphaFoldDB" id="A0A8J2L0H6"/>
<feature type="non-terminal residue" evidence="3">
    <location>
        <position position="111"/>
    </location>
</feature>
<keyword evidence="4" id="KW-1185">Reference proteome</keyword>
<comment type="caution">
    <text evidence="3">The sequence shown here is derived from an EMBL/GenBank/DDBJ whole genome shotgun (WGS) entry which is preliminary data.</text>
</comment>
<dbReference type="Proteomes" id="UP000708208">
    <property type="component" value="Unassembled WGS sequence"/>
</dbReference>
<organism evidence="3 4">
    <name type="scientific">Allacma fusca</name>
    <dbReference type="NCBI Taxonomy" id="39272"/>
    <lineage>
        <taxon>Eukaryota</taxon>
        <taxon>Metazoa</taxon>
        <taxon>Ecdysozoa</taxon>
        <taxon>Arthropoda</taxon>
        <taxon>Hexapoda</taxon>
        <taxon>Collembola</taxon>
        <taxon>Symphypleona</taxon>
        <taxon>Sminthuridae</taxon>
        <taxon>Allacma</taxon>
    </lineage>
</organism>
<dbReference type="OrthoDB" id="73875at2759"/>
<dbReference type="EMBL" id="CAJVCH010540691">
    <property type="protein sequence ID" value="CAG7826667.1"/>
    <property type="molecule type" value="Genomic_DNA"/>
</dbReference>
<feature type="chain" id="PRO_5035204418" description="GH18 domain-containing protein" evidence="1">
    <location>
        <begin position="31"/>
        <end position="111"/>
    </location>
</feature>
<feature type="domain" description="GH18" evidence="2">
    <location>
        <begin position="59"/>
        <end position="111"/>
    </location>
</feature>
<evidence type="ECO:0000313" key="3">
    <source>
        <dbReference type="EMBL" id="CAG7826667.1"/>
    </source>
</evidence>
<evidence type="ECO:0000259" key="2">
    <source>
        <dbReference type="PROSITE" id="PS51910"/>
    </source>
</evidence>
<accession>A0A8J2L0H6</accession>
<evidence type="ECO:0000313" key="4">
    <source>
        <dbReference type="Proteomes" id="UP000708208"/>
    </source>
</evidence>
<protein>
    <recommendedName>
        <fullName evidence="2">GH18 domain-containing protein</fullName>
    </recommendedName>
</protein>
<sequence length="111" mass="12513">VKECGWFVRRLRNITTSTLWLLAITAWVSCEEGNDFQPVNLDIAFTGNRDISNIHSHSKVVVCYVGTWAVYRPAGGAYDLLEQFDPNLCTHLIYSFAGLNNVTFDMKPLDA</sequence>
<feature type="signal peptide" evidence="1">
    <location>
        <begin position="1"/>
        <end position="30"/>
    </location>
</feature>
<dbReference type="PROSITE" id="PS51910">
    <property type="entry name" value="GH18_2"/>
    <property type="match status" value="1"/>
</dbReference>
<keyword evidence="1" id="KW-0732">Signal</keyword>
<dbReference type="GO" id="GO:0005975">
    <property type="term" value="P:carbohydrate metabolic process"/>
    <property type="evidence" value="ECO:0007669"/>
    <property type="project" value="InterPro"/>
</dbReference>
<name>A0A8J2L0H6_9HEXA</name>
<feature type="non-terminal residue" evidence="3">
    <location>
        <position position="1"/>
    </location>
</feature>
<proteinExistence type="predicted"/>
<reference evidence="3" key="1">
    <citation type="submission" date="2021-06" db="EMBL/GenBank/DDBJ databases">
        <authorList>
            <person name="Hodson N. C."/>
            <person name="Mongue J. A."/>
            <person name="Jaron S. K."/>
        </authorList>
    </citation>
    <scope>NUCLEOTIDE SEQUENCE</scope>
</reference>
<evidence type="ECO:0000256" key="1">
    <source>
        <dbReference type="SAM" id="SignalP"/>
    </source>
</evidence>
<gene>
    <name evidence="3" type="ORF">AFUS01_LOCUS36711</name>
</gene>
<dbReference type="InterPro" id="IPR001223">
    <property type="entry name" value="Glyco_hydro18_cat"/>
</dbReference>